<feature type="region of interest" description="Disordered" evidence="1">
    <location>
        <begin position="1"/>
        <end position="24"/>
    </location>
</feature>
<dbReference type="Proteomes" id="UP001151518">
    <property type="component" value="Unassembled WGS sequence"/>
</dbReference>
<evidence type="ECO:0000313" key="2">
    <source>
        <dbReference type="EMBL" id="KAJ2674370.1"/>
    </source>
</evidence>
<accession>A0A9W8KX51</accession>
<reference evidence="2" key="1">
    <citation type="submission" date="2022-07" db="EMBL/GenBank/DDBJ databases">
        <title>Phylogenomic reconstructions and comparative analyses of Kickxellomycotina fungi.</title>
        <authorList>
            <person name="Reynolds N.K."/>
            <person name="Stajich J.E."/>
            <person name="Barry K."/>
            <person name="Grigoriev I.V."/>
            <person name="Crous P."/>
            <person name="Smith M.E."/>
        </authorList>
    </citation>
    <scope>NUCLEOTIDE SEQUENCE</scope>
    <source>
        <strain evidence="2">NRRL 3115</strain>
    </source>
</reference>
<comment type="caution">
    <text evidence="2">The sequence shown here is derived from an EMBL/GenBank/DDBJ whole genome shotgun (WGS) entry which is preliminary data.</text>
</comment>
<evidence type="ECO:0000256" key="1">
    <source>
        <dbReference type="SAM" id="MobiDB-lite"/>
    </source>
</evidence>
<dbReference type="EMBL" id="JANBTW010000058">
    <property type="protein sequence ID" value="KAJ2674370.1"/>
    <property type="molecule type" value="Genomic_DNA"/>
</dbReference>
<dbReference type="AlphaFoldDB" id="A0A9W8KX51"/>
<protein>
    <submittedName>
        <fullName evidence="2">Uncharacterized protein</fullName>
    </submittedName>
</protein>
<gene>
    <name evidence="2" type="ORF">GGI25_004391</name>
</gene>
<feature type="compositionally biased region" description="Polar residues" evidence="1">
    <location>
        <begin position="11"/>
        <end position="24"/>
    </location>
</feature>
<proteinExistence type="predicted"/>
<sequence length="180" mass="19596">MNGNIVEASTKPVSATGTEGATASIDSTPNPTWILKPFTTGFVVISEIKKLEEKFAPQFNTLGENGQALLVAFNNLASAIKASSEQDNKGSGEQLKYPSDKTQTMNDMLESLFGMMKSLLLAVSENNQDEVHSKLSTADEKVKAFVPSFELGLTSNSKYSYYYLSEIFKKFLSSGIDINV</sequence>
<evidence type="ECO:0000313" key="3">
    <source>
        <dbReference type="Proteomes" id="UP001151518"/>
    </source>
</evidence>
<name>A0A9W8KX51_9FUNG</name>
<organism evidence="2 3">
    <name type="scientific">Coemansia spiralis</name>
    <dbReference type="NCBI Taxonomy" id="417178"/>
    <lineage>
        <taxon>Eukaryota</taxon>
        <taxon>Fungi</taxon>
        <taxon>Fungi incertae sedis</taxon>
        <taxon>Zoopagomycota</taxon>
        <taxon>Kickxellomycotina</taxon>
        <taxon>Kickxellomycetes</taxon>
        <taxon>Kickxellales</taxon>
        <taxon>Kickxellaceae</taxon>
        <taxon>Coemansia</taxon>
    </lineage>
</organism>